<keyword evidence="5" id="KW-1185">Reference proteome</keyword>
<dbReference type="GO" id="GO:0016491">
    <property type="term" value="F:oxidoreductase activity"/>
    <property type="evidence" value="ECO:0007669"/>
    <property type="project" value="UniProtKB-KW"/>
</dbReference>
<feature type="compositionally biased region" description="Polar residues" evidence="3">
    <location>
        <begin position="1"/>
        <end position="14"/>
    </location>
</feature>
<evidence type="ECO:0000256" key="1">
    <source>
        <dbReference type="ARBA" id="ARBA00023002"/>
    </source>
</evidence>
<protein>
    <recommendedName>
        <fullName evidence="6">Methyltransferase</fullName>
    </recommendedName>
</protein>
<sequence>MSTTITETISQTLPVISDSKPTDGAAPKRRDLHTTIWHADEELHQKQLAEKGGKEDMWQGGDIYYPNPPKIAVEGVIEDVSGREDQFTLKDNGFIFGKQYTKVMLKTEDLSDTKKIKEQYYPEMEAWLKEVTGAPRVHVFHHGTRISSSTFHINKFDRNAPPQHQPAVYAAHVDQSSWQAKNVVHSHFPDECEALLHGRVMIVNAWRPIKPVYKDPFGVADASTVPYQDLVIRPNRVFKDIRESMGLKPGKGHRWYYKFGQLPEDVLVFKGYDNHGKARACAHTAFVDKEFEDGPARESIELRALLFWPDDESVLKE</sequence>
<dbReference type="OrthoDB" id="412788at2759"/>
<organism evidence="4 5">
    <name type="scientific">Trichodelitschia bisporula</name>
    <dbReference type="NCBI Taxonomy" id="703511"/>
    <lineage>
        <taxon>Eukaryota</taxon>
        <taxon>Fungi</taxon>
        <taxon>Dikarya</taxon>
        <taxon>Ascomycota</taxon>
        <taxon>Pezizomycotina</taxon>
        <taxon>Dothideomycetes</taxon>
        <taxon>Dothideomycetes incertae sedis</taxon>
        <taxon>Phaeotrichales</taxon>
        <taxon>Phaeotrichaceae</taxon>
        <taxon>Trichodelitschia</taxon>
    </lineage>
</organism>
<gene>
    <name evidence="4" type="ORF">EJ06DRAFT_135255</name>
</gene>
<dbReference type="PANTHER" id="PTHR34598">
    <property type="entry name" value="BLL6449 PROTEIN"/>
    <property type="match status" value="1"/>
</dbReference>
<feature type="region of interest" description="Disordered" evidence="3">
    <location>
        <begin position="1"/>
        <end position="29"/>
    </location>
</feature>
<dbReference type="AlphaFoldDB" id="A0A6G1HPF1"/>
<accession>A0A6G1HPF1</accession>
<dbReference type="NCBIfam" id="NF041278">
    <property type="entry name" value="CmcJ_NvfI_EfuI"/>
    <property type="match status" value="1"/>
</dbReference>
<dbReference type="PANTHER" id="PTHR34598:SF3">
    <property type="entry name" value="OXIDOREDUCTASE AN1597"/>
    <property type="match status" value="1"/>
</dbReference>
<evidence type="ECO:0000256" key="2">
    <source>
        <dbReference type="ARBA" id="ARBA00023604"/>
    </source>
</evidence>
<dbReference type="InterPro" id="IPR044053">
    <property type="entry name" value="AsaB-like"/>
</dbReference>
<comment type="similarity">
    <text evidence="2">Belongs to the asaB hydroxylase/desaturase family.</text>
</comment>
<evidence type="ECO:0008006" key="6">
    <source>
        <dbReference type="Google" id="ProtNLM"/>
    </source>
</evidence>
<reference evidence="4" key="1">
    <citation type="journal article" date="2020" name="Stud. Mycol.">
        <title>101 Dothideomycetes genomes: a test case for predicting lifestyles and emergence of pathogens.</title>
        <authorList>
            <person name="Haridas S."/>
            <person name="Albert R."/>
            <person name="Binder M."/>
            <person name="Bloem J."/>
            <person name="Labutti K."/>
            <person name="Salamov A."/>
            <person name="Andreopoulos B."/>
            <person name="Baker S."/>
            <person name="Barry K."/>
            <person name="Bills G."/>
            <person name="Bluhm B."/>
            <person name="Cannon C."/>
            <person name="Castanera R."/>
            <person name="Culley D."/>
            <person name="Daum C."/>
            <person name="Ezra D."/>
            <person name="Gonzalez J."/>
            <person name="Henrissat B."/>
            <person name="Kuo A."/>
            <person name="Liang C."/>
            <person name="Lipzen A."/>
            <person name="Lutzoni F."/>
            <person name="Magnuson J."/>
            <person name="Mondo S."/>
            <person name="Nolan M."/>
            <person name="Ohm R."/>
            <person name="Pangilinan J."/>
            <person name="Park H.-J."/>
            <person name="Ramirez L."/>
            <person name="Alfaro M."/>
            <person name="Sun H."/>
            <person name="Tritt A."/>
            <person name="Yoshinaga Y."/>
            <person name="Zwiers L.-H."/>
            <person name="Turgeon B."/>
            <person name="Goodwin S."/>
            <person name="Spatafora J."/>
            <person name="Crous P."/>
            <person name="Grigoriev I."/>
        </authorList>
    </citation>
    <scope>NUCLEOTIDE SEQUENCE</scope>
    <source>
        <strain evidence="4">CBS 262.69</strain>
    </source>
</reference>
<name>A0A6G1HPF1_9PEZI</name>
<dbReference type="Proteomes" id="UP000799640">
    <property type="component" value="Unassembled WGS sequence"/>
</dbReference>
<proteinExistence type="inferred from homology"/>
<keyword evidence="1" id="KW-0560">Oxidoreductase</keyword>
<evidence type="ECO:0000256" key="3">
    <source>
        <dbReference type="SAM" id="MobiDB-lite"/>
    </source>
</evidence>
<dbReference type="EMBL" id="ML996702">
    <property type="protein sequence ID" value="KAF2397746.1"/>
    <property type="molecule type" value="Genomic_DNA"/>
</dbReference>
<evidence type="ECO:0000313" key="5">
    <source>
        <dbReference type="Proteomes" id="UP000799640"/>
    </source>
</evidence>
<evidence type="ECO:0000313" key="4">
    <source>
        <dbReference type="EMBL" id="KAF2397746.1"/>
    </source>
</evidence>